<keyword evidence="1" id="KW-0812">Transmembrane</keyword>
<organism evidence="2">
    <name type="scientific">hydrothermal vent metagenome</name>
    <dbReference type="NCBI Taxonomy" id="652676"/>
    <lineage>
        <taxon>unclassified sequences</taxon>
        <taxon>metagenomes</taxon>
        <taxon>ecological metagenomes</taxon>
    </lineage>
</organism>
<dbReference type="InterPro" id="IPR007436">
    <property type="entry name" value="DUF485"/>
</dbReference>
<gene>
    <name evidence="2" type="ORF">MNB_SM-4-190</name>
</gene>
<keyword evidence="1" id="KW-1133">Transmembrane helix</keyword>
<dbReference type="EMBL" id="FPHF01000095">
    <property type="protein sequence ID" value="SFV67185.1"/>
    <property type="molecule type" value="Genomic_DNA"/>
</dbReference>
<keyword evidence="1" id="KW-0472">Membrane</keyword>
<reference evidence="2" key="1">
    <citation type="submission" date="2016-10" db="EMBL/GenBank/DDBJ databases">
        <authorList>
            <person name="de Groot N.N."/>
        </authorList>
    </citation>
    <scope>NUCLEOTIDE SEQUENCE</scope>
</reference>
<dbReference type="InterPro" id="IPR052959">
    <property type="entry name" value="Inner_membrane_assoc"/>
</dbReference>
<dbReference type="AlphaFoldDB" id="A0A1W1CN69"/>
<dbReference type="GO" id="GO:0005886">
    <property type="term" value="C:plasma membrane"/>
    <property type="evidence" value="ECO:0007669"/>
    <property type="project" value="TreeGrafter"/>
</dbReference>
<proteinExistence type="predicted"/>
<name>A0A1W1CN69_9ZZZZ</name>
<dbReference type="PANTHER" id="PTHR38598:SF1">
    <property type="entry name" value="INNER MEMBRANE PROTEIN YJCH"/>
    <property type="match status" value="1"/>
</dbReference>
<accession>A0A1W1CN69</accession>
<dbReference type="Pfam" id="PF04341">
    <property type="entry name" value="DUF485"/>
    <property type="match status" value="1"/>
</dbReference>
<feature type="transmembrane region" description="Helical" evidence="1">
    <location>
        <begin position="25"/>
        <end position="46"/>
    </location>
</feature>
<feature type="transmembrane region" description="Helical" evidence="1">
    <location>
        <begin position="58"/>
        <end position="82"/>
    </location>
</feature>
<evidence type="ECO:0000313" key="2">
    <source>
        <dbReference type="EMBL" id="SFV67185.1"/>
    </source>
</evidence>
<dbReference type="PANTHER" id="PTHR38598">
    <property type="entry name" value="INNER MEMBRANE PROTEIN YJCH"/>
    <property type="match status" value="1"/>
</dbReference>
<evidence type="ECO:0000256" key="1">
    <source>
        <dbReference type="SAM" id="Phobius"/>
    </source>
</evidence>
<sequence length="105" mass="12008">MKQEFVEKIKHNPDYIKLVKIRTQYAIRLTITMLVIYFTFILTIAFKPSLLAQTISATSVITIGIPIGIFVILIAFVLTGLYTRRANSEFDDLSKKIKNSLVEKK</sequence>
<protein>
    <submittedName>
        <fullName evidence="2">Putative membrane protein, clustering with ActP</fullName>
    </submittedName>
</protein>